<dbReference type="GO" id="GO:0022857">
    <property type="term" value="F:transmembrane transporter activity"/>
    <property type="evidence" value="ECO:0007669"/>
    <property type="project" value="InterPro"/>
</dbReference>
<feature type="transmembrane region" description="Helical" evidence="1">
    <location>
        <begin position="70"/>
        <end position="89"/>
    </location>
</feature>
<sequence>MRKTNTKLLTTIAICIAINCLGAFIAVSTKVPLLLDHIGSLLVCMLFGWKYGVVTALLSSVMNQILFDPFALPFAPTGMLMVFMVGILYEKGYFKKLHTIPALLLAVLPGAILGAIIQGYIFGGVTSSGSDVIVRFMINKGVNPAAASFINQYFMEFVDRLISFTVVMTAVKRIKLESIR</sequence>
<protein>
    <submittedName>
        <fullName evidence="3">ECF transporter S component</fullName>
    </submittedName>
</protein>
<keyword evidence="1" id="KW-1133">Transmembrane helix</keyword>
<evidence type="ECO:0000256" key="1">
    <source>
        <dbReference type="SAM" id="Phobius"/>
    </source>
</evidence>
<name>A0A233V191_FINMA</name>
<gene>
    <name evidence="3" type="ORF">CJ208_07095</name>
    <name evidence="2" type="ORF">KIA07_03255</name>
</gene>
<dbReference type="EMBL" id="PNHD01000009">
    <property type="protein sequence ID" value="PMC59798.1"/>
    <property type="molecule type" value="Genomic_DNA"/>
</dbReference>
<dbReference type="Proteomes" id="UP000235723">
    <property type="component" value="Unassembled WGS sequence"/>
</dbReference>
<dbReference type="InterPro" id="IPR024529">
    <property type="entry name" value="ECF_trnsprt_substrate-spec"/>
</dbReference>
<dbReference type="Gene3D" id="1.10.1760.20">
    <property type="match status" value="1"/>
</dbReference>
<reference evidence="3 4" key="1">
    <citation type="submission" date="2017-09" db="EMBL/GenBank/DDBJ databases">
        <title>Bacterial strain isolated from the female urinary microbiota.</title>
        <authorList>
            <person name="Thomas-White K."/>
            <person name="Kumar N."/>
            <person name="Forster S."/>
            <person name="Putonti C."/>
            <person name="Lawley T."/>
            <person name="Wolfe A.J."/>
        </authorList>
    </citation>
    <scope>NUCLEOTIDE SEQUENCE [LARGE SCALE GENOMIC DNA]</scope>
    <source>
        <strain evidence="3 4">UMB0115</strain>
    </source>
</reference>
<dbReference type="EMBL" id="JAHAIK010000006">
    <property type="protein sequence ID" value="MBS5964667.1"/>
    <property type="molecule type" value="Genomic_DNA"/>
</dbReference>
<dbReference type="Pfam" id="PF12822">
    <property type="entry name" value="ECF_trnsprt"/>
    <property type="match status" value="1"/>
</dbReference>
<comment type="caution">
    <text evidence="3">The sequence shown here is derived from an EMBL/GenBank/DDBJ whole genome shotgun (WGS) entry which is preliminary data.</text>
</comment>
<reference evidence="2" key="2">
    <citation type="submission" date="2021-02" db="EMBL/GenBank/DDBJ databases">
        <title>Infant gut strain persistence is associated with maternal origin, phylogeny, and functional potential including surface adhesion and iron acquisition.</title>
        <authorList>
            <person name="Lou Y.C."/>
        </authorList>
    </citation>
    <scope>NUCLEOTIDE SEQUENCE</scope>
    <source>
        <strain evidence="2">L3_058_000G1_dasL3_058_000G1_concoct_72</strain>
    </source>
</reference>
<feature type="transmembrane region" description="Helical" evidence="1">
    <location>
        <begin position="101"/>
        <end position="122"/>
    </location>
</feature>
<evidence type="ECO:0000313" key="2">
    <source>
        <dbReference type="EMBL" id="MBS5964667.1"/>
    </source>
</evidence>
<keyword evidence="1" id="KW-0812">Transmembrane</keyword>
<organism evidence="3 4">
    <name type="scientific">Finegoldia magna</name>
    <name type="common">Peptostreptococcus magnus</name>
    <dbReference type="NCBI Taxonomy" id="1260"/>
    <lineage>
        <taxon>Bacteria</taxon>
        <taxon>Bacillati</taxon>
        <taxon>Bacillota</taxon>
        <taxon>Tissierellia</taxon>
        <taxon>Tissierellales</taxon>
        <taxon>Peptoniphilaceae</taxon>
        <taxon>Finegoldia</taxon>
    </lineage>
</organism>
<accession>A0A233V191</accession>
<evidence type="ECO:0000313" key="3">
    <source>
        <dbReference type="EMBL" id="PMC59798.1"/>
    </source>
</evidence>
<dbReference type="GeneID" id="60839331"/>
<proteinExistence type="predicted"/>
<dbReference type="AlphaFoldDB" id="A0A233V191"/>
<keyword evidence="1" id="KW-0472">Membrane</keyword>
<feature type="transmembrane region" description="Helical" evidence="1">
    <location>
        <begin position="38"/>
        <end position="58"/>
    </location>
</feature>
<dbReference type="RefSeq" id="WP_094203193.1">
    <property type="nucleotide sequence ID" value="NZ_BAAAWC010000041.1"/>
</dbReference>
<dbReference type="Proteomes" id="UP000730862">
    <property type="component" value="Unassembled WGS sequence"/>
</dbReference>
<evidence type="ECO:0000313" key="4">
    <source>
        <dbReference type="Proteomes" id="UP000235723"/>
    </source>
</evidence>